<dbReference type="AlphaFoldDB" id="A0A3M7QAE4"/>
<organism evidence="1 2">
    <name type="scientific">Brachionus plicatilis</name>
    <name type="common">Marine rotifer</name>
    <name type="synonym">Brachionus muelleri</name>
    <dbReference type="NCBI Taxonomy" id="10195"/>
    <lineage>
        <taxon>Eukaryota</taxon>
        <taxon>Metazoa</taxon>
        <taxon>Spiralia</taxon>
        <taxon>Gnathifera</taxon>
        <taxon>Rotifera</taxon>
        <taxon>Eurotatoria</taxon>
        <taxon>Monogononta</taxon>
        <taxon>Pseudotrocha</taxon>
        <taxon>Ploima</taxon>
        <taxon>Brachionidae</taxon>
        <taxon>Brachionus</taxon>
    </lineage>
</organism>
<evidence type="ECO:0000313" key="1">
    <source>
        <dbReference type="EMBL" id="RNA07958.1"/>
    </source>
</evidence>
<evidence type="ECO:0000313" key="2">
    <source>
        <dbReference type="Proteomes" id="UP000276133"/>
    </source>
</evidence>
<dbReference type="EMBL" id="REGN01006892">
    <property type="protein sequence ID" value="RNA07958.1"/>
    <property type="molecule type" value="Genomic_DNA"/>
</dbReference>
<comment type="caution">
    <text evidence="1">The sequence shown here is derived from an EMBL/GenBank/DDBJ whole genome shotgun (WGS) entry which is preliminary data.</text>
</comment>
<reference evidence="1 2" key="1">
    <citation type="journal article" date="2018" name="Sci. Rep.">
        <title>Genomic signatures of local adaptation to the degree of environmental predictability in rotifers.</title>
        <authorList>
            <person name="Franch-Gras L."/>
            <person name="Hahn C."/>
            <person name="Garcia-Roger E.M."/>
            <person name="Carmona M.J."/>
            <person name="Serra M."/>
            <person name="Gomez A."/>
        </authorList>
    </citation>
    <scope>NUCLEOTIDE SEQUENCE [LARGE SCALE GENOMIC DNA]</scope>
    <source>
        <strain evidence="1">HYR1</strain>
    </source>
</reference>
<gene>
    <name evidence="1" type="ORF">BpHYR1_002178</name>
</gene>
<name>A0A3M7QAE4_BRAPC</name>
<proteinExistence type="predicted"/>
<protein>
    <submittedName>
        <fullName evidence="1">Uncharacterized protein</fullName>
    </submittedName>
</protein>
<dbReference type="Proteomes" id="UP000276133">
    <property type="component" value="Unassembled WGS sequence"/>
</dbReference>
<keyword evidence="2" id="KW-1185">Reference proteome</keyword>
<accession>A0A3M7QAE4</accession>
<sequence length="68" mass="7902">MDFIIRYLNMSLLTFLLARSLTKTSMLRTLNAKPMELSNLSMEKKFDLKMQILILGIKVLGLIIKKKE</sequence>